<keyword evidence="3" id="KW-0408">Iron</keyword>
<dbReference type="InterPro" id="IPR010644">
    <property type="entry name" value="ChdC/CLD"/>
</dbReference>
<keyword evidence="2" id="KW-0479">Metal-binding</keyword>
<dbReference type="Gene3D" id="3.30.70.1030">
    <property type="entry name" value="Apc35880, domain 1"/>
    <property type="match status" value="1"/>
</dbReference>
<keyword evidence="1" id="KW-0349">Heme</keyword>
<dbReference type="GO" id="GO:0046872">
    <property type="term" value="F:metal ion binding"/>
    <property type="evidence" value="ECO:0007669"/>
    <property type="project" value="UniProtKB-KW"/>
</dbReference>
<keyword evidence="5" id="KW-1185">Reference proteome</keyword>
<dbReference type="GO" id="GO:0020037">
    <property type="term" value="F:heme binding"/>
    <property type="evidence" value="ECO:0007669"/>
    <property type="project" value="InterPro"/>
</dbReference>
<reference evidence="4 5" key="1">
    <citation type="submission" date="2023-09" db="EMBL/GenBank/DDBJ databases">
        <authorList>
            <person name="Golyshina O.V."/>
            <person name="Lunev E.A."/>
            <person name="Bargiela R."/>
            <person name="Gaines M.C."/>
            <person name="Daum B."/>
            <person name="Bale N.J."/>
            <person name="Koenen M."/>
            <person name="Sinninghe Damst J.S."/>
            <person name="Yakimov M."/>
            <person name="Golyshin P.N."/>
        </authorList>
    </citation>
    <scope>NUCLEOTIDE SEQUENCE [LARGE SCALE GENOMIC DNA]</scope>
    <source>
        <strain evidence="4 5">M1</strain>
    </source>
</reference>
<dbReference type="GO" id="GO:0016491">
    <property type="term" value="F:oxidoreductase activity"/>
    <property type="evidence" value="ECO:0007669"/>
    <property type="project" value="InterPro"/>
</dbReference>
<dbReference type="RefSeq" id="WP_393972013.1">
    <property type="nucleotide sequence ID" value="NZ_CP133772.1"/>
</dbReference>
<evidence type="ECO:0000313" key="4">
    <source>
        <dbReference type="EMBL" id="WYY00061.1"/>
    </source>
</evidence>
<sequence>MADKIYTMILAYKGTEKLWNSTQDEISALENVIEGRLGSLRNDFINIRSYHSLRYDSDFIFWISSHKPENFYKFKADLNLLFRGLAETSFSMLSIYEHSPYLKGGKTLEDTLHDTPSLYFVAYPMSKTVDWYLIDYEERKRILAEHIGIALSHPENKDIRSYTTYSFGLGDQEFVVLYEVDDLSAWSHVTEKLREATARKWIIKEWPILIGTLNEPFRIC</sequence>
<organism evidence="4 5">
    <name type="scientific">Oxyplasma meridianum</name>
    <dbReference type="NCBI Taxonomy" id="3073602"/>
    <lineage>
        <taxon>Archaea</taxon>
        <taxon>Methanobacteriati</taxon>
        <taxon>Thermoplasmatota</taxon>
        <taxon>Thermoplasmata</taxon>
        <taxon>Thermoplasmatales</taxon>
        <taxon>Thermoplasmataceae</taxon>
        <taxon>Oxyplasma</taxon>
    </lineage>
</organism>
<dbReference type="GeneID" id="95967344"/>
<protein>
    <submittedName>
        <fullName evidence="4">Chlorite dismutase family protein</fullName>
    </submittedName>
</protein>
<dbReference type="PANTHER" id="PTHR36843:SF1">
    <property type="entry name" value="COPROHEME DECARBOXYLASE"/>
    <property type="match status" value="1"/>
</dbReference>
<dbReference type="Proteomes" id="UP001451606">
    <property type="component" value="Chromosome"/>
</dbReference>
<evidence type="ECO:0000256" key="3">
    <source>
        <dbReference type="ARBA" id="ARBA00023004"/>
    </source>
</evidence>
<dbReference type="PANTHER" id="PTHR36843">
    <property type="entry name" value="HEME-DEPENDENT PEROXIDASE YWFI-RELATED"/>
    <property type="match status" value="1"/>
</dbReference>
<proteinExistence type="predicted"/>
<gene>
    <name evidence="4" type="ORF">OXIME_000614</name>
</gene>
<evidence type="ECO:0000256" key="2">
    <source>
        <dbReference type="ARBA" id="ARBA00022723"/>
    </source>
</evidence>
<evidence type="ECO:0000256" key="1">
    <source>
        <dbReference type="ARBA" id="ARBA00022617"/>
    </source>
</evidence>
<dbReference type="EMBL" id="CP133772">
    <property type="protein sequence ID" value="WYY00061.1"/>
    <property type="molecule type" value="Genomic_DNA"/>
</dbReference>
<dbReference type="InterPro" id="IPR011008">
    <property type="entry name" value="Dimeric_a/b-barrel"/>
</dbReference>
<name>A0AAX4NF02_9ARCH</name>
<evidence type="ECO:0000313" key="5">
    <source>
        <dbReference type="Proteomes" id="UP001451606"/>
    </source>
</evidence>
<dbReference type="AlphaFoldDB" id="A0AAX4NF02"/>
<dbReference type="KEGG" id="omr:OXIME_000614"/>
<dbReference type="Pfam" id="PF06778">
    <property type="entry name" value="Chlor_dismutase"/>
    <property type="match status" value="1"/>
</dbReference>
<accession>A0AAX4NF02</accession>
<dbReference type="SUPFAM" id="SSF54909">
    <property type="entry name" value="Dimeric alpha+beta barrel"/>
    <property type="match status" value="1"/>
</dbReference>